<evidence type="ECO:0000313" key="3">
    <source>
        <dbReference type="Proteomes" id="UP000076865"/>
    </source>
</evidence>
<sequence length="52" mass="6305">MGTVIHKIKTFFQLPYVWWTIRMSYYLLILLGLLMIYGFKMTNSSAFIYNEF</sequence>
<dbReference type="Pfam" id="PF12459">
    <property type="entry name" value="DltX"/>
    <property type="match status" value="1"/>
</dbReference>
<protein>
    <submittedName>
        <fullName evidence="2">D-Ala-teichoic acid biosynthesis family protein</fullName>
    </submittedName>
</protein>
<evidence type="ECO:0000313" key="2">
    <source>
        <dbReference type="EMBL" id="ANB59512.1"/>
    </source>
</evidence>
<dbReference type="InterPro" id="IPR021008">
    <property type="entry name" value="DltX"/>
</dbReference>
<dbReference type="EMBL" id="CP015438">
    <property type="protein sequence ID" value="ANB59512.1"/>
    <property type="molecule type" value="Genomic_DNA"/>
</dbReference>
<dbReference type="AlphaFoldDB" id="A0A160F1L1"/>
<dbReference type="RefSeq" id="WP_148660403.1">
    <property type="nucleotide sequence ID" value="NZ_CP015438.1"/>
</dbReference>
<dbReference type="KEGG" id="aamy:GFC30_2547"/>
<accession>A0A160F1L1</accession>
<dbReference type="Proteomes" id="UP000076865">
    <property type="component" value="Chromosome"/>
</dbReference>
<dbReference type="PATRIC" id="fig|294699.3.peg.2621"/>
<gene>
    <name evidence="2" type="ORF">GFC30_2547</name>
</gene>
<proteinExistence type="predicted"/>
<keyword evidence="3" id="KW-1185">Reference proteome</keyword>
<keyword evidence="1" id="KW-1133">Transmembrane helix</keyword>
<keyword evidence="1" id="KW-0472">Membrane</keyword>
<reference evidence="2 3" key="1">
    <citation type="journal article" date="2006" name="Syst. Appl. Microbiol.">
        <title>Anoxybacillus amylolyticus sp. nov., a thermophilic amylase producing bacterium isolated from Mount Rittmann (Antarctica).</title>
        <authorList>
            <person name="Poli A."/>
            <person name="Esposito E."/>
            <person name="Lama L."/>
            <person name="Orlando P."/>
            <person name="Nicolaus G."/>
            <person name="de Appolonia F."/>
            <person name="Gambacorta A."/>
            <person name="Nicolaus B."/>
        </authorList>
    </citation>
    <scope>NUCLEOTIDE SEQUENCE [LARGE SCALE GENOMIC DNA]</scope>
    <source>
        <strain evidence="2 3">DSM 15939</strain>
    </source>
</reference>
<keyword evidence="1" id="KW-0812">Transmembrane</keyword>
<name>A0A160F1L1_9BACL</name>
<organism evidence="2 3">
    <name type="scientific">Anoxybacteroides amylolyticum</name>
    <dbReference type="NCBI Taxonomy" id="294699"/>
    <lineage>
        <taxon>Bacteria</taxon>
        <taxon>Bacillati</taxon>
        <taxon>Bacillota</taxon>
        <taxon>Bacilli</taxon>
        <taxon>Bacillales</taxon>
        <taxon>Anoxybacillaceae</taxon>
        <taxon>Anoxybacteroides</taxon>
    </lineage>
</organism>
<feature type="transmembrane region" description="Helical" evidence="1">
    <location>
        <begin position="16"/>
        <end position="39"/>
    </location>
</feature>
<evidence type="ECO:0000256" key="1">
    <source>
        <dbReference type="SAM" id="Phobius"/>
    </source>
</evidence>